<comment type="caution">
    <text evidence="1">The sequence shown here is derived from an EMBL/GenBank/DDBJ whole genome shotgun (WGS) entry which is preliminary data.</text>
</comment>
<evidence type="ECO:0000313" key="1">
    <source>
        <dbReference type="EMBL" id="KAJ4705541.1"/>
    </source>
</evidence>
<gene>
    <name evidence="1" type="ORF">OWV82_022304</name>
</gene>
<sequence length="850" mass="97021">MDEEEQTKLIDLLRELVVRLLSQNPQDTTNPNFQNSFRYALRILSSRLTPSIAPDAAAIAESIKRRLATQGNSSDALTFSDLFTKFSSKTGPGSVNNKWAVLYLLKIISDDRKSVKNVISSSNLLPNLGLNESELSNGSRVLNGKEDKKMSWRNNGVLLVNKDPENLRDVAFREYVNLVKEENEVSEEVLVRDVLYCCQGIDGKYAKFDATVDGYVLSDLVKVPRATRVMVRKLCELGWLFRKVKSYISESMDRFPAEDVGTVGQAFCAALQDELTEYYKLLAVLEAQAMNPIPLVSESANSGNYLSLRRLSVWFAEPMVKMRLMAVLVDKCKVLRGGAMAGAIHLHAQHGDQLVHEFMKRLLRRVCSPLFEMVRSWVLEGELEDIYAEFFVVGQPVKAESLWREGYRLHSGMLPSFISQSLAQRILRTGKSINFLRVCCDDRGWADAGMEAATAAGTTTRRGGLGYGETDALESLVIEAAKRIDKHLLDVIYNRYKFKEHCLAIKRYLLLGQGDFVQYLMDIVGPELSEPANTISSFKLAGLLETAIRSSNAQYDDPDILDRLRVKLMPHGTGDRGWDVFSLEYDARVPLDTLFTESVMARYLRIFNFLWKLRRVEHALIGAWKTMKPNCITSHSFTKLQHAVKLQLLSTLRRCQVLWNEMNHFVTNLQYYIMFEVLEVSWSHFSNEMEAAKDLDDLLAAHEKYLHSIFEKSLLGERSQSLYKSLFVLFDLILRFRSHADRLYEGIHELQARTMESSLSSRDKNKSSRQKNDKYTEPGSWLSDGRKAVTQRAGEFLRNMEQELDALAKEYTSLLEGFLAQLPVQQHVDLKFLLFRLDFTEFYSRLHPIV</sequence>
<accession>A0ACC1X2B4</accession>
<name>A0ACC1X2B4_MELAZ</name>
<proteinExistence type="predicted"/>
<dbReference type="Proteomes" id="UP001164539">
    <property type="component" value="Chromosome 12"/>
</dbReference>
<protein>
    <submittedName>
        <fullName evidence="1">Gamma-tubulin complex component</fullName>
    </submittedName>
</protein>
<keyword evidence="2" id="KW-1185">Reference proteome</keyword>
<evidence type="ECO:0000313" key="2">
    <source>
        <dbReference type="Proteomes" id="UP001164539"/>
    </source>
</evidence>
<reference evidence="1 2" key="1">
    <citation type="journal article" date="2023" name="Science">
        <title>Complex scaffold remodeling in plant triterpene biosynthesis.</title>
        <authorList>
            <person name="De La Pena R."/>
            <person name="Hodgson H."/>
            <person name="Liu J.C."/>
            <person name="Stephenson M.J."/>
            <person name="Martin A.C."/>
            <person name="Owen C."/>
            <person name="Harkess A."/>
            <person name="Leebens-Mack J."/>
            <person name="Jimenez L.E."/>
            <person name="Osbourn A."/>
            <person name="Sattely E.S."/>
        </authorList>
    </citation>
    <scope>NUCLEOTIDE SEQUENCE [LARGE SCALE GENOMIC DNA]</scope>
    <source>
        <strain evidence="2">cv. JPN11</strain>
        <tissue evidence="1">Leaf</tissue>
    </source>
</reference>
<dbReference type="EMBL" id="CM051405">
    <property type="protein sequence ID" value="KAJ4705541.1"/>
    <property type="molecule type" value="Genomic_DNA"/>
</dbReference>
<organism evidence="1 2">
    <name type="scientific">Melia azedarach</name>
    <name type="common">Chinaberry tree</name>
    <dbReference type="NCBI Taxonomy" id="155640"/>
    <lineage>
        <taxon>Eukaryota</taxon>
        <taxon>Viridiplantae</taxon>
        <taxon>Streptophyta</taxon>
        <taxon>Embryophyta</taxon>
        <taxon>Tracheophyta</taxon>
        <taxon>Spermatophyta</taxon>
        <taxon>Magnoliopsida</taxon>
        <taxon>eudicotyledons</taxon>
        <taxon>Gunneridae</taxon>
        <taxon>Pentapetalae</taxon>
        <taxon>rosids</taxon>
        <taxon>malvids</taxon>
        <taxon>Sapindales</taxon>
        <taxon>Meliaceae</taxon>
        <taxon>Melia</taxon>
    </lineage>
</organism>